<sequence>MTIRERTYARANNQRAAQYTELWIIGRPEDIAAMVQVASASGRLVYISPPTRMGGDDTRHRRYLRLRTN</sequence>
<gene>
    <name evidence="1" type="ORF">GA0070621_1339</name>
</gene>
<proteinExistence type="predicted"/>
<accession>A0A1A8ZDF6</accession>
<dbReference type="AlphaFoldDB" id="A0A1A8ZDF6"/>
<name>A0A1A8ZDF6_9ACTN</name>
<organism evidence="1 2">
    <name type="scientific">Micromonospora narathiwatensis</name>
    <dbReference type="NCBI Taxonomy" id="299146"/>
    <lineage>
        <taxon>Bacteria</taxon>
        <taxon>Bacillati</taxon>
        <taxon>Actinomycetota</taxon>
        <taxon>Actinomycetes</taxon>
        <taxon>Micromonosporales</taxon>
        <taxon>Micromonosporaceae</taxon>
        <taxon>Micromonospora</taxon>
    </lineage>
</organism>
<keyword evidence="2" id="KW-1185">Reference proteome</keyword>
<reference evidence="1 2" key="1">
    <citation type="submission" date="2016-06" db="EMBL/GenBank/DDBJ databases">
        <authorList>
            <person name="Kjaerup R.B."/>
            <person name="Dalgaard T.S."/>
            <person name="Juul-Madsen H.R."/>
        </authorList>
    </citation>
    <scope>NUCLEOTIDE SEQUENCE [LARGE SCALE GENOMIC DNA]</scope>
    <source>
        <strain evidence="1 2">DSM 45248</strain>
    </source>
</reference>
<dbReference type="PATRIC" id="fig|299146.4.peg.1384"/>
<evidence type="ECO:0000313" key="1">
    <source>
        <dbReference type="EMBL" id="SBT41837.1"/>
    </source>
</evidence>
<dbReference type="Proteomes" id="UP000198765">
    <property type="component" value="Chromosome I"/>
</dbReference>
<protein>
    <submittedName>
        <fullName evidence="1">Uncharacterized protein</fullName>
    </submittedName>
</protein>
<dbReference type="EMBL" id="LT594324">
    <property type="protein sequence ID" value="SBT41837.1"/>
    <property type="molecule type" value="Genomic_DNA"/>
</dbReference>
<dbReference type="RefSeq" id="WP_091192379.1">
    <property type="nucleotide sequence ID" value="NZ_LT594324.1"/>
</dbReference>
<dbReference type="OrthoDB" id="3405053at2"/>
<evidence type="ECO:0000313" key="2">
    <source>
        <dbReference type="Proteomes" id="UP000198765"/>
    </source>
</evidence>